<dbReference type="PANTHER" id="PTHR11616:SF125">
    <property type="entry name" value="SODIUM-DEPENDENT NEUTRAL AMINO ACID TRANSPORTER B(0)AT1"/>
    <property type="match status" value="1"/>
</dbReference>
<dbReference type="Ensembl" id="ENSHHUT00000018571.1">
    <property type="protein sequence ID" value="ENSHHUP00000017920.1"/>
    <property type="gene ID" value="ENSHHUG00000011157.1"/>
</dbReference>
<evidence type="ECO:0000256" key="4">
    <source>
        <dbReference type="ARBA" id="ARBA00022989"/>
    </source>
</evidence>
<dbReference type="AlphaFoldDB" id="A0A4W5L2Y5"/>
<dbReference type="PRINTS" id="PR00176">
    <property type="entry name" value="NANEUSMPORT"/>
</dbReference>
<dbReference type="STRING" id="62062.ENSHHUP00000017920"/>
<feature type="transmembrane region" description="Helical" evidence="8">
    <location>
        <begin position="213"/>
        <end position="234"/>
    </location>
</feature>
<dbReference type="SUPFAM" id="SSF161070">
    <property type="entry name" value="SNF-like"/>
    <property type="match status" value="1"/>
</dbReference>
<keyword evidence="6" id="KW-0479">Metal-binding</keyword>
<reference evidence="9" key="2">
    <citation type="submission" date="2025-08" db="UniProtKB">
        <authorList>
            <consortium name="Ensembl"/>
        </authorList>
    </citation>
    <scope>IDENTIFICATION</scope>
</reference>
<dbReference type="GO" id="GO:0035725">
    <property type="term" value="P:sodium ion transmembrane transport"/>
    <property type="evidence" value="ECO:0007669"/>
    <property type="project" value="TreeGrafter"/>
</dbReference>
<dbReference type="GO" id="GO:0046872">
    <property type="term" value="F:metal ion binding"/>
    <property type="evidence" value="ECO:0007669"/>
    <property type="project" value="UniProtKB-KW"/>
</dbReference>
<evidence type="ECO:0000313" key="9">
    <source>
        <dbReference type="Ensembl" id="ENSHHUP00000017920.1"/>
    </source>
</evidence>
<proteinExistence type="predicted"/>
<evidence type="ECO:0000256" key="5">
    <source>
        <dbReference type="ARBA" id="ARBA00023136"/>
    </source>
</evidence>
<feature type="region of interest" description="Disordered" evidence="7">
    <location>
        <begin position="271"/>
        <end position="290"/>
    </location>
</feature>
<evidence type="ECO:0000256" key="7">
    <source>
        <dbReference type="SAM" id="MobiDB-lite"/>
    </source>
</evidence>
<evidence type="ECO:0000256" key="1">
    <source>
        <dbReference type="ARBA" id="ARBA00004141"/>
    </source>
</evidence>
<evidence type="ECO:0000256" key="3">
    <source>
        <dbReference type="ARBA" id="ARBA00022692"/>
    </source>
</evidence>
<comment type="subcellular location">
    <subcellularLocation>
        <location evidence="1">Membrane</location>
        <topology evidence="1">Multi-pass membrane protein</topology>
    </subcellularLocation>
</comment>
<feature type="compositionally biased region" description="Low complexity" evidence="7">
    <location>
        <begin position="273"/>
        <end position="290"/>
    </location>
</feature>
<dbReference type="PANTHER" id="PTHR11616">
    <property type="entry name" value="SODIUM/CHLORIDE DEPENDENT TRANSPORTER"/>
    <property type="match status" value="1"/>
</dbReference>
<dbReference type="Pfam" id="PF00209">
    <property type="entry name" value="SNF"/>
    <property type="match status" value="2"/>
</dbReference>
<reference evidence="9" key="3">
    <citation type="submission" date="2025-09" db="UniProtKB">
        <authorList>
            <consortium name="Ensembl"/>
        </authorList>
    </citation>
    <scope>IDENTIFICATION</scope>
</reference>
<reference evidence="10" key="1">
    <citation type="submission" date="2018-06" db="EMBL/GenBank/DDBJ databases">
        <title>Genome assembly of Danube salmon.</title>
        <authorList>
            <person name="Macqueen D.J."/>
            <person name="Gundappa M.K."/>
        </authorList>
    </citation>
    <scope>NUCLEOTIDE SEQUENCE [LARGE SCALE GENOMIC DNA]</scope>
</reference>
<feature type="transmembrane region" description="Helical" evidence="8">
    <location>
        <begin position="182"/>
        <end position="201"/>
    </location>
</feature>
<dbReference type="InterPro" id="IPR037272">
    <property type="entry name" value="SNS_sf"/>
</dbReference>
<feature type="binding site" evidence="6">
    <location>
        <position position="152"/>
    </location>
    <ligand>
        <name>Na(+)</name>
        <dbReference type="ChEBI" id="CHEBI:29101"/>
        <label>1</label>
    </ligand>
</feature>
<name>A0A4W5L2Y5_9TELE</name>
<keyword evidence="5 8" id="KW-0472">Membrane</keyword>
<evidence type="ECO:0000313" key="10">
    <source>
        <dbReference type="Proteomes" id="UP000314982"/>
    </source>
</evidence>
<keyword evidence="6" id="KW-0915">Sodium</keyword>
<keyword evidence="4 8" id="KW-1133">Transmembrane helix</keyword>
<keyword evidence="10" id="KW-1185">Reference proteome</keyword>
<protein>
    <submittedName>
        <fullName evidence="9">Solute carrier family 6 member 19</fullName>
    </submittedName>
</protein>
<accession>A0A4W5L2Y5</accession>
<keyword evidence="2" id="KW-0813">Transport</keyword>
<evidence type="ECO:0000256" key="6">
    <source>
        <dbReference type="PIRSR" id="PIRSR600175-1"/>
    </source>
</evidence>
<dbReference type="GeneTree" id="ENSGT00940000154896"/>
<dbReference type="GO" id="GO:0015175">
    <property type="term" value="F:neutral L-amino acid transmembrane transporter activity"/>
    <property type="evidence" value="ECO:0007669"/>
    <property type="project" value="TreeGrafter"/>
</dbReference>
<feature type="transmembrane region" description="Helical" evidence="8">
    <location>
        <begin position="64"/>
        <end position="85"/>
    </location>
</feature>
<evidence type="ECO:0000256" key="8">
    <source>
        <dbReference type="SAM" id="Phobius"/>
    </source>
</evidence>
<dbReference type="GO" id="GO:0031526">
    <property type="term" value="C:brush border membrane"/>
    <property type="evidence" value="ECO:0007669"/>
    <property type="project" value="TreeGrafter"/>
</dbReference>
<keyword evidence="3 8" id="KW-0812">Transmembrane</keyword>
<evidence type="ECO:0000256" key="2">
    <source>
        <dbReference type="ARBA" id="ARBA00022448"/>
    </source>
</evidence>
<sequence length="352" mass="39279">TIIAWVTWYFFKSFQRPLPWSQLFLPPPVGVVSECARSSPVEYFWYGDTLNTSTSIVDSAGLQWWMVLCLLCAWLLLYVCCLRGIETTGKNLNSTFPEIIQGLNFKTCDLQTFLSQGVEGTGLAFIVFTEAITKMSVSPLWSILFFIMLFCLGLSTMFGNTEGVVVPLQDLNIFSKQWPKEAITGIVCLVSFIVALIFAQSSGNYWLALFDSFAGSIPLLVIAFCEMIAVVYVYGIDRGSDIEFAIGHSSNLFWQVTWRFVSPLNRLSHHHSSSSTSSPKSTPTSAPTSPGIQGCLVVPGTAIFKLIQDMLNKCLRSRSQHRLCQSSDVTEMLENTTRTTLHGTILHWTIQK</sequence>
<feature type="transmembrane region" description="Helical" evidence="8">
    <location>
        <begin position="140"/>
        <end position="161"/>
    </location>
</feature>
<dbReference type="PROSITE" id="PS50267">
    <property type="entry name" value="NA_NEUROTRAN_SYMP_3"/>
    <property type="match status" value="2"/>
</dbReference>
<dbReference type="InterPro" id="IPR000175">
    <property type="entry name" value="Na/ntran_symport"/>
</dbReference>
<dbReference type="Proteomes" id="UP000314982">
    <property type="component" value="Unassembled WGS sequence"/>
</dbReference>
<organism evidence="9 10">
    <name type="scientific">Hucho hucho</name>
    <name type="common">huchen</name>
    <dbReference type="NCBI Taxonomy" id="62062"/>
    <lineage>
        <taxon>Eukaryota</taxon>
        <taxon>Metazoa</taxon>
        <taxon>Chordata</taxon>
        <taxon>Craniata</taxon>
        <taxon>Vertebrata</taxon>
        <taxon>Euteleostomi</taxon>
        <taxon>Actinopterygii</taxon>
        <taxon>Neopterygii</taxon>
        <taxon>Teleostei</taxon>
        <taxon>Protacanthopterygii</taxon>
        <taxon>Salmoniformes</taxon>
        <taxon>Salmonidae</taxon>
        <taxon>Salmoninae</taxon>
        <taxon>Hucho</taxon>
    </lineage>
</organism>